<comment type="caution">
    <text evidence="6">The sequence shown here is derived from an EMBL/GenBank/DDBJ whole genome shotgun (WGS) entry which is preliminary data.</text>
</comment>
<feature type="chain" id="PRO_5013071338" evidence="4">
    <location>
        <begin position="19"/>
        <end position="399"/>
    </location>
</feature>
<keyword evidence="4" id="KW-0732">Signal</keyword>
<dbReference type="GO" id="GO:0016787">
    <property type="term" value="F:hydrolase activity"/>
    <property type="evidence" value="ECO:0007669"/>
    <property type="project" value="TreeGrafter"/>
</dbReference>
<feature type="domain" description="Strictosidine synthase conserved region" evidence="5">
    <location>
        <begin position="166"/>
        <end position="249"/>
    </location>
</feature>
<evidence type="ECO:0000313" key="7">
    <source>
        <dbReference type="Proteomes" id="UP000192247"/>
    </source>
</evidence>
<keyword evidence="3" id="KW-0325">Glycoprotein</keyword>
<evidence type="ECO:0000259" key="5">
    <source>
        <dbReference type="Pfam" id="PF03088"/>
    </source>
</evidence>
<evidence type="ECO:0000313" key="6">
    <source>
        <dbReference type="EMBL" id="OQR80259.1"/>
    </source>
</evidence>
<evidence type="ECO:0000256" key="2">
    <source>
        <dbReference type="ARBA" id="ARBA00022553"/>
    </source>
</evidence>
<dbReference type="STRING" id="418985.A0A1V9Y3E5"/>
<dbReference type="InterPro" id="IPR011042">
    <property type="entry name" value="6-blade_b-propeller_TolB-like"/>
</dbReference>
<sequence>MLGLMLKVLLWHTVMVLAIALYPWDIKFTPTSHEVSVRPLEGGLSPNTLLESVEYLHSGKFLGPESLDIFGETIYTGVYGGYILAIGGTGIHKITRIGKECKGLFDQEVCGRVLGLRVNYDGTKLLVADAYYGIYMVDTENGDADLIIPRGVAVEGKKLQLFNDVISDAKGVIYFTESSNKYPLYKIVWAIMEHDASGRVMAYDPMRRQMQVLLDGLVCPNGIQLTHDGKALLISETGKFRILRYYLDGEKKGTFDVFAQNLPGEPDNIRKSLSGGYWVAFVNGRSQRTLSDSLAQYPFVKVGLVRLTHAVGAAVRLLADIWDSSNLHELAAYFANGWVFYDQMPKYGMVVELDAMGAVKRSLHAPSGRINFISEVLEHDGYLYLGSFRNDFIGKVKLD</sequence>
<dbReference type="SUPFAM" id="SSF63829">
    <property type="entry name" value="Calcium-dependent phosphotriesterase"/>
    <property type="match status" value="1"/>
</dbReference>
<dbReference type="AlphaFoldDB" id="A0A1V9Y3E5"/>
<organism evidence="6 7">
    <name type="scientific">Tropilaelaps mercedesae</name>
    <dbReference type="NCBI Taxonomy" id="418985"/>
    <lineage>
        <taxon>Eukaryota</taxon>
        <taxon>Metazoa</taxon>
        <taxon>Ecdysozoa</taxon>
        <taxon>Arthropoda</taxon>
        <taxon>Chelicerata</taxon>
        <taxon>Arachnida</taxon>
        <taxon>Acari</taxon>
        <taxon>Parasitiformes</taxon>
        <taxon>Mesostigmata</taxon>
        <taxon>Gamasina</taxon>
        <taxon>Dermanyssoidea</taxon>
        <taxon>Laelapidae</taxon>
        <taxon>Tropilaelaps</taxon>
    </lineage>
</organism>
<dbReference type="PANTHER" id="PTHR10426:SF88">
    <property type="entry name" value="ADIPOCYTE PLASMA MEMBRANE-ASSOCIATED PROTEIN HEMOMUCIN-RELATED"/>
    <property type="match status" value="1"/>
</dbReference>
<keyword evidence="7" id="KW-1185">Reference proteome</keyword>
<reference evidence="6 7" key="1">
    <citation type="journal article" date="2017" name="Gigascience">
        <title>Draft genome of the honey bee ectoparasitic mite, Tropilaelaps mercedesae, is shaped by the parasitic life history.</title>
        <authorList>
            <person name="Dong X."/>
            <person name="Armstrong S.D."/>
            <person name="Xia D."/>
            <person name="Makepeace B.L."/>
            <person name="Darby A.C."/>
            <person name="Kadowaki T."/>
        </authorList>
    </citation>
    <scope>NUCLEOTIDE SEQUENCE [LARGE SCALE GENOMIC DNA]</scope>
    <source>
        <strain evidence="6">Wuxi-XJTLU</strain>
    </source>
</reference>
<dbReference type="InterPro" id="IPR018119">
    <property type="entry name" value="Strictosidine_synth_cons-reg"/>
</dbReference>
<dbReference type="Pfam" id="PF03088">
    <property type="entry name" value="Str_synth"/>
    <property type="match status" value="1"/>
</dbReference>
<dbReference type="GO" id="GO:0012505">
    <property type="term" value="C:endomembrane system"/>
    <property type="evidence" value="ECO:0007669"/>
    <property type="project" value="TreeGrafter"/>
</dbReference>
<dbReference type="PANTHER" id="PTHR10426">
    <property type="entry name" value="STRICTOSIDINE SYNTHASE-RELATED"/>
    <property type="match status" value="1"/>
</dbReference>
<accession>A0A1V9Y3E5</accession>
<comment type="similarity">
    <text evidence="1">Belongs to the strictosidine synthase family.</text>
</comment>
<protein>
    <submittedName>
        <fullName evidence="6">Adipocyte plasma membrane-associated protein-like</fullName>
    </submittedName>
</protein>
<name>A0A1V9Y3E5_9ACAR</name>
<dbReference type="EMBL" id="MNPL01000165">
    <property type="protein sequence ID" value="OQR80259.1"/>
    <property type="molecule type" value="Genomic_DNA"/>
</dbReference>
<keyword evidence="2" id="KW-0597">Phosphoprotein</keyword>
<dbReference type="OrthoDB" id="5307922at2759"/>
<gene>
    <name evidence="6" type="ORF">BIW11_00024</name>
</gene>
<dbReference type="FunCoup" id="A0A1V9Y3E5">
    <property type="interactions" value="702"/>
</dbReference>
<proteinExistence type="inferred from homology"/>
<evidence type="ECO:0000256" key="3">
    <source>
        <dbReference type="ARBA" id="ARBA00023180"/>
    </source>
</evidence>
<dbReference type="Proteomes" id="UP000192247">
    <property type="component" value="Unassembled WGS sequence"/>
</dbReference>
<dbReference type="InParanoid" id="A0A1V9Y3E5"/>
<feature type="signal peptide" evidence="4">
    <location>
        <begin position="1"/>
        <end position="18"/>
    </location>
</feature>
<evidence type="ECO:0000256" key="4">
    <source>
        <dbReference type="SAM" id="SignalP"/>
    </source>
</evidence>
<dbReference type="Gene3D" id="2.120.10.30">
    <property type="entry name" value="TolB, C-terminal domain"/>
    <property type="match status" value="1"/>
</dbReference>
<evidence type="ECO:0000256" key="1">
    <source>
        <dbReference type="ARBA" id="ARBA00009191"/>
    </source>
</evidence>